<keyword evidence="5" id="KW-0804">Transcription</keyword>
<proteinExistence type="inferred from homology"/>
<dbReference type="InterPro" id="IPR000524">
    <property type="entry name" value="Tscrpt_reg_HTH_GntR"/>
</dbReference>
<accession>A0A2M8Z741</accession>
<dbReference type="AlphaFoldDB" id="A0A2M8Z741"/>
<evidence type="ECO:0000256" key="4">
    <source>
        <dbReference type="ARBA" id="ARBA00023125"/>
    </source>
</evidence>
<dbReference type="InterPro" id="IPR004839">
    <property type="entry name" value="Aminotransferase_I/II_large"/>
</dbReference>
<dbReference type="Proteomes" id="UP000231092">
    <property type="component" value="Unassembled WGS sequence"/>
</dbReference>
<keyword evidence="7" id="KW-0032">Aminotransferase</keyword>
<sequence length="465" mass="52805">MWITIDRQSQLTLARQIYKQICQMILNGTLESGHRLPSTRKLSSDLSVSRNTVIEAYSQLIAEGYLNTYKGSGTVVAEGLHALDSGVSFNQNPAPKQDKIQLPKEMIDFRTGIPALEYFPRKEWGNLYRDICNQIPACAFGYCSTSGVWELRVTIAQYLYRTRGLTCDPAQVVITSGSTQGLSLISHVLQDKQKVVLTEDPSHAGLRKVITTAGCFIEGISVDDKGLRTELLDIPRQVSFIYTTPSHQYPMGSILPIKRRLDLVRYAEQNNCYIVEDDYDSEFRYEGPPVSSLYELNPKRVIYLGSFSKILAPAFRLGFMILPKELVSPCKKLKMYFDVHTDALGQYTLAKFIQNGEFEKHIWKMKKHYARNRSLLLAELSKHFPDQFEVLGHATGLHLVVQFHNKMFTDKMIHAIADNGVRIYRAGSFYQKENQERNNEIILGYSHLSSEKIAEGVKIISDIIS</sequence>
<evidence type="ECO:0000256" key="5">
    <source>
        <dbReference type="ARBA" id="ARBA00023163"/>
    </source>
</evidence>
<dbReference type="GO" id="GO:0003677">
    <property type="term" value="F:DNA binding"/>
    <property type="evidence" value="ECO:0007669"/>
    <property type="project" value="UniProtKB-KW"/>
</dbReference>
<feature type="domain" description="HTH gntR-type" evidence="6">
    <location>
        <begin position="11"/>
        <end position="79"/>
    </location>
</feature>
<dbReference type="PANTHER" id="PTHR46577">
    <property type="entry name" value="HTH-TYPE TRANSCRIPTIONAL REGULATORY PROTEIN GABR"/>
    <property type="match status" value="1"/>
</dbReference>
<reference evidence="7 8" key="1">
    <citation type="submission" date="2017-11" db="EMBL/GenBank/DDBJ databases">
        <title>Understudied soil microbes with underappreciated capabilities: Untangling the Clostridium saccharolyticum group.</title>
        <authorList>
            <person name="Leschine S."/>
        </authorList>
    </citation>
    <scope>NUCLEOTIDE SEQUENCE [LARGE SCALE GENOMIC DNA]</scope>
    <source>
        <strain evidence="7 8">18A</strain>
    </source>
</reference>
<dbReference type="SUPFAM" id="SSF53383">
    <property type="entry name" value="PLP-dependent transferases"/>
    <property type="match status" value="1"/>
</dbReference>
<dbReference type="Gene3D" id="1.10.10.10">
    <property type="entry name" value="Winged helix-like DNA-binding domain superfamily/Winged helix DNA-binding domain"/>
    <property type="match status" value="1"/>
</dbReference>
<name>A0A2M8Z741_9FIRM</name>
<evidence type="ECO:0000313" key="7">
    <source>
        <dbReference type="EMBL" id="PJJ29260.1"/>
    </source>
</evidence>
<dbReference type="GO" id="GO:0003700">
    <property type="term" value="F:DNA-binding transcription factor activity"/>
    <property type="evidence" value="ECO:0007669"/>
    <property type="project" value="InterPro"/>
</dbReference>
<evidence type="ECO:0000259" key="6">
    <source>
        <dbReference type="PROSITE" id="PS50949"/>
    </source>
</evidence>
<protein>
    <submittedName>
        <fullName evidence="7">GntR family transcriptional regulator/MocR family aminotransferase</fullName>
    </submittedName>
</protein>
<dbReference type="PRINTS" id="PR00035">
    <property type="entry name" value="HTHGNTR"/>
</dbReference>
<dbReference type="PROSITE" id="PS50949">
    <property type="entry name" value="HTH_GNTR"/>
    <property type="match status" value="1"/>
</dbReference>
<comment type="similarity">
    <text evidence="1">In the C-terminal section; belongs to the class-I pyridoxal-phosphate-dependent aminotransferase family.</text>
</comment>
<gene>
    <name evidence="7" type="ORF">H171_2799</name>
</gene>
<dbReference type="Pfam" id="PF00392">
    <property type="entry name" value="GntR"/>
    <property type="match status" value="1"/>
</dbReference>
<dbReference type="RefSeq" id="WP_100305667.1">
    <property type="nucleotide sequence ID" value="NZ_PGET01000001.1"/>
</dbReference>
<organism evidence="7 8">
    <name type="scientific">[Clostridium] celerecrescens 18A</name>
    <dbReference type="NCBI Taxonomy" id="1286362"/>
    <lineage>
        <taxon>Bacteria</taxon>
        <taxon>Bacillati</taxon>
        <taxon>Bacillota</taxon>
        <taxon>Clostridia</taxon>
        <taxon>Lachnospirales</taxon>
        <taxon>Lachnospiraceae</taxon>
        <taxon>Lacrimispora</taxon>
    </lineage>
</organism>
<evidence type="ECO:0000256" key="1">
    <source>
        <dbReference type="ARBA" id="ARBA00005384"/>
    </source>
</evidence>
<keyword evidence="3" id="KW-0805">Transcription regulation</keyword>
<dbReference type="GO" id="GO:0030170">
    <property type="term" value="F:pyridoxal phosphate binding"/>
    <property type="evidence" value="ECO:0007669"/>
    <property type="project" value="InterPro"/>
</dbReference>
<dbReference type="GO" id="GO:0008483">
    <property type="term" value="F:transaminase activity"/>
    <property type="evidence" value="ECO:0007669"/>
    <property type="project" value="UniProtKB-KW"/>
</dbReference>
<keyword evidence="2" id="KW-0663">Pyridoxal phosphate</keyword>
<dbReference type="InterPro" id="IPR015421">
    <property type="entry name" value="PyrdxlP-dep_Trfase_major"/>
</dbReference>
<evidence type="ECO:0000256" key="3">
    <source>
        <dbReference type="ARBA" id="ARBA00023015"/>
    </source>
</evidence>
<keyword evidence="4" id="KW-0238">DNA-binding</keyword>
<dbReference type="InterPro" id="IPR036388">
    <property type="entry name" value="WH-like_DNA-bd_sf"/>
</dbReference>
<dbReference type="InterPro" id="IPR015424">
    <property type="entry name" value="PyrdxlP-dep_Trfase"/>
</dbReference>
<evidence type="ECO:0000313" key="8">
    <source>
        <dbReference type="Proteomes" id="UP000231092"/>
    </source>
</evidence>
<dbReference type="InterPro" id="IPR051446">
    <property type="entry name" value="HTH_trans_reg/aminotransferase"/>
</dbReference>
<dbReference type="EMBL" id="PGET01000001">
    <property type="protein sequence ID" value="PJJ29260.1"/>
    <property type="molecule type" value="Genomic_DNA"/>
</dbReference>
<dbReference type="Gene3D" id="3.40.640.10">
    <property type="entry name" value="Type I PLP-dependent aspartate aminotransferase-like (Major domain)"/>
    <property type="match status" value="1"/>
</dbReference>
<evidence type="ECO:0000256" key="2">
    <source>
        <dbReference type="ARBA" id="ARBA00022898"/>
    </source>
</evidence>
<keyword evidence="7" id="KW-0808">Transferase</keyword>
<dbReference type="OrthoDB" id="9808770at2"/>
<dbReference type="InterPro" id="IPR036390">
    <property type="entry name" value="WH_DNA-bd_sf"/>
</dbReference>
<dbReference type="CDD" id="cd07377">
    <property type="entry name" value="WHTH_GntR"/>
    <property type="match status" value="1"/>
</dbReference>
<dbReference type="SUPFAM" id="SSF46785">
    <property type="entry name" value="Winged helix' DNA-binding domain"/>
    <property type="match status" value="1"/>
</dbReference>
<dbReference type="CDD" id="cd00609">
    <property type="entry name" value="AAT_like"/>
    <property type="match status" value="1"/>
</dbReference>
<dbReference type="SMART" id="SM00345">
    <property type="entry name" value="HTH_GNTR"/>
    <property type="match status" value="1"/>
</dbReference>
<dbReference type="PANTHER" id="PTHR46577:SF1">
    <property type="entry name" value="HTH-TYPE TRANSCRIPTIONAL REGULATORY PROTEIN GABR"/>
    <property type="match status" value="1"/>
</dbReference>
<dbReference type="Pfam" id="PF00155">
    <property type="entry name" value="Aminotran_1_2"/>
    <property type="match status" value="1"/>
</dbReference>
<comment type="caution">
    <text evidence="7">The sequence shown here is derived from an EMBL/GenBank/DDBJ whole genome shotgun (WGS) entry which is preliminary data.</text>
</comment>